<keyword evidence="1" id="KW-0812">Transmembrane</keyword>
<dbReference type="Proteomes" id="UP000594923">
    <property type="component" value="Chromosome"/>
</dbReference>
<feature type="transmembrane region" description="Helical" evidence="1">
    <location>
        <begin position="57"/>
        <end position="75"/>
    </location>
</feature>
<proteinExistence type="predicted"/>
<dbReference type="RefSeq" id="WP_197627837.1">
    <property type="nucleotide sequence ID" value="NZ_CP063073.1"/>
</dbReference>
<protein>
    <submittedName>
        <fullName evidence="2">Uncharacterized protein</fullName>
    </submittedName>
</protein>
<reference evidence="2 3" key="1">
    <citation type="submission" date="2020-10" db="EMBL/GenBank/DDBJ databases">
        <title>High quality whole genome sequence of Pseudomonas poae PMA22.</title>
        <authorList>
            <person name="Hernandez J.G."/>
            <person name="Rodriguez P."/>
            <person name="Cuevas C."/>
            <person name="de la Calle F."/>
            <person name="Galan B."/>
            <person name="Garcia J.L."/>
        </authorList>
    </citation>
    <scope>NUCLEOTIDE SEQUENCE [LARGE SCALE GENOMIC DNA]</scope>
    <source>
        <strain evidence="2 3">PMA22</strain>
    </source>
</reference>
<evidence type="ECO:0000313" key="2">
    <source>
        <dbReference type="EMBL" id="QOQ76965.1"/>
    </source>
</evidence>
<keyword evidence="1" id="KW-0472">Membrane</keyword>
<dbReference type="AlphaFoldDB" id="A0A7M1KL65"/>
<evidence type="ECO:0000256" key="1">
    <source>
        <dbReference type="SAM" id="Phobius"/>
    </source>
</evidence>
<feature type="transmembrane region" description="Helical" evidence="1">
    <location>
        <begin position="28"/>
        <end position="45"/>
    </location>
</feature>
<evidence type="ECO:0000313" key="3">
    <source>
        <dbReference type="Proteomes" id="UP000594923"/>
    </source>
</evidence>
<accession>A0A7M1KL65</accession>
<gene>
    <name evidence="2" type="ORF">IMF22_07975</name>
</gene>
<keyword evidence="1" id="KW-1133">Transmembrane helix</keyword>
<name>A0A7M1KL65_9PSED</name>
<organism evidence="2 3">
    <name type="scientific">Pseudomonas poae</name>
    <dbReference type="NCBI Taxonomy" id="200451"/>
    <lineage>
        <taxon>Bacteria</taxon>
        <taxon>Pseudomonadati</taxon>
        <taxon>Pseudomonadota</taxon>
        <taxon>Gammaproteobacteria</taxon>
        <taxon>Pseudomonadales</taxon>
        <taxon>Pseudomonadaceae</taxon>
        <taxon>Pseudomonas</taxon>
    </lineage>
</organism>
<dbReference type="EMBL" id="CP063073">
    <property type="protein sequence ID" value="QOQ76965.1"/>
    <property type="molecule type" value="Genomic_DNA"/>
</dbReference>
<sequence length="77" mass="8743">MTFHYTSNRNTSPIKPNRRNRLGITARLPRWAFAVLIALCGIGALQDRIRRVRPARALLLGVGVLMLLGVGWMRWCV</sequence>